<evidence type="ECO:0000313" key="2">
    <source>
        <dbReference type="Proteomes" id="UP000219215"/>
    </source>
</evidence>
<dbReference type="AlphaFoldDB" id="A0A2C8FDC6"/>
<reference evidence="2" key="1">
    <citation type="submission" date="2017-09" db="EMBL/GenBank/DDBJ databases">
        <authorList>
            <person name="Regsiter A."/>
            <person name="William W."/>
        </authorList>
    </citation>
    <scope>NUCLEOTIDE SEQUENCE [LARGE SCALE GENOMIC DNA]</scope>
    <source>
        <strain evidence="2">500-1</strain>
    </source>
</reference>
<dbReference type="Proteomes" id="UP000219215">
    <property type="component" value="Chromosome DPRO"/>
</dbReference>
<proteinExistence type="predicted"/>
<name>A0A2C8FDC6_9BACT</name>
<gene>
    <name evidence="1" type="ORF">DPRO_3624</name>
</gene>
<organism evidence="1 2">
    <name type="scientific">Pseudodesulfovibrio profundus</name>
    <dbReference type="NCBI Taxonomy" id="57320"/>
    <lineage>
        <taxon>Bacteria</taxon>
        <taxon>Pseudomonadati</taxon>
        <taxon>Thermodesulfobacteriota</taxon>
        <taxon>Desulfovibrionia</taxon>
        <taxon>Desulfovibrionales</taxon>
        <taxon>Desulfovibrionaceae</taxon>
    </lineage>
</organism>
<dbReference type="Pfam" id="PF06891">
    <property type="entry name" value="P2_Phage_GpR"/>
    <property type="match status" value="1"/>
</dbReference>
<keyword evidence="2" id="KW-1185">Reference proteome</keyword>
<dbReference type="OrthoDB" id="5459483at2"/>
<dbReference type="EMBL" id="LT907975">
    <property type="protein sequence ID" value="SOB60540.1"/>
    <property type="molecule type" value="Genomic_DNA"/>
</dbReference>
<sequence length="154" mass="16674">MKKLKALTTALQDAGAFKDSDYSAVDQGAYFFTGKDLGHGIEVAKLKYDAHIQIENLPDRDSYTLLVFIPAWLADNDADRERDGLADPDIDISLNGDGTADVELLIEFEESLQLIPDGNGSIPYNGQMWTVADVPIDIAEGVDKVAKQSEGANG</sequence>
<protein>
    <recommendedName>
        <fullName evidence="3">Phage tail protein</fullName>
    </recommendedName>
</protein>
<dbReference type="InterPro" id="IPR009678">
    <property type="entry name" value="Phage_tail_completion_R"/>
</dbReference>
<dbReference type="RefSeq" id="WP_097013245.1">
    <property type="nucleotide sequence ID" value="NZ_LT907975.1"/>
</dbReference>
<dbReference type="KEGG" id="pprf:DPRO_3624"/>
<accession>A0A2C8FDC6</accession>
<evidence type="ECO:0000313" key="1">
    <source>
        <dbReference type="EMBL" id="SOB60540.1"/>
    </source>
</evidence>
<evidence type="ECO:0008006" key="3">
    <source>
        <dbReference type="Google" id="ProtNLM"/>
    </source>
</evidence>